<evidence type="ECO:0000313" key="6">
    <source>
        <dbReference type="EMBL" id="AQS84207.1"/>
    </source>
</evidence>
<evidence type="ECO:0000259" key="5">
    <source>
        <dbReference type="Pfam" id="PF22780"/>
    </source>
</evidence>
<evidence type="ECO:0000256" key="2">
    <source>
        <dbReference type="ARBA" id="ARBA00022630"/>
    </source>
</evidence>
<dbReference type="InterPro" id="IPR036188">
    <property type="entry name" value="FAD/NAD-bd_sf"/>
</dbReference>
<accession>A0A1U9KEP8</accession>
<proteinExistence type="predicted"/>
<evidence type="ECO:0008006" key="8">
    <source>
        <dbReference type="Google" id="ProtNLM"/>
    </source>
</evidence>
<dbReference type="InterPro" id="IPR023166">
    <property type="entry name" value="BaiN-like_dom_sf"/>
</dbReference>
<evidence type="ECO:0000313" key="7">
    <source>
        <dbReference type="Proteomes" id="UP000188937"/>
    </source>
</evidence>
<organism evidence="6 7">
    <name type="scientific">Acetobacter aceti</name>
    <dbReference type="NCBI Taxonomy" id="435"/>
    <lineage>
        <taxon>Bacteria</taxon>
        <taxon>Pseudomonadati</taxon>
        <taxon>Pseudomonadota</taxon>
        <taxon>Alphaproteobacteria</taxon>
        <taxon>Acetobacterales</taxon>
        <taxon>Acetobacteraceae</taxon>
        <taxon>Acetobacter</taxon>
        <taxon>Acetobacter subgen. Acetobacter</taxon>
    </lineage>
</organism>
<dbReference type="STRING" id="435.A0U92_04825"/>
<dbReference type="PRINTS" id="PR00411">
    <property type="entry name" value="PNDRDTASEI"/>
</dbReference>
<keyword evidence="2" id="KW-0285">Flavoprotein</keyword>
<dbReference type="PANTHER" id="PTHR42887:SF2">
    <property type="entry name" value="OS12G0638800 PROTEIN"/>
    <property type="match status" value="1"/>
</dbReference>
<dbReference type="KEGG" id="aace:A0U92_04825"/>
<dbReference type="InterPro" id="IPR004792">
    <property type="entry name" value="BaiN-like"/>
</dbReference>
<dbReference type="PANTHER" id="PTHR42887">
    <property type="entry name" value="OS12G0638800 PROTEIN"/>
    <property type="match status" value="1"/>
</dbReference>
<dbReference type="Proteomes" id="UP000188937">
    <property type="component" value="Chromosome"/>
</dbReference>
<comment type="cofactor">
    <cofactor evidence="1">
        <name>FAD</name>
        <dbReference type="ChEBI" id="CHEBI:57692"/>
    </cofactor>
</comment>
<evidence type="ECO:0000256" key="3">
    <source>
        <dbReference type="ARBA" id="ARBA00022827"/>
    </source>
</evidence>
<dbReference type="Gene3D" id="2.40.30.10">
    <property type="entry name" value="Translation factors"/>
    <property type="match status" value="1"/>
</dbReference>
<dbReference type="Pfam" id="PF22780">
    <property type="entry name" value="HI0933_like_1st"/>
    <property type="match status" value="1"/>
</dbReference>
<dbReference type="Gene3D" id="3.50.50.60">
    <property type="entry name" value="FAD/NAD(P)-binding domain"/>
    <property type="match status" value="1"/>
</dbReference>
<feature type="domain" description="RsdA/BaiN/AoA(So)-like insert" evidence="5">
    <location>
        <begin position="193"/>
        <end position="341"/>
    </location>
</feature>
<dbReference type="RefSeq" id="WP_077812249.1">
    <property type="nucleotide sequence ID" value="NZ_CP014692.1"/>
</dbReference>
<dbReference type="SUPFAM" id="SSF51905">
    <property type="entry name" value="FAD/NAD(P)-binding domain"/>
    <property type="match status" value="1"/>
</dbReference>
<dbReference type="PRINTS" id="PR00368">
    <property type="entry name" value="FADPNR"/>
</dbReference>
<name>A0A1U9KEP8_ACEAC</name>
<keyword evidence="3" id="KW-0274">FAD</keyword>
<reference evidence="6 7" key="1">
    <citation type="submission" date="2016-03" db="EMBL/GenBank/DDBJ databases">
        <title>Acetic acid bacteria sequencing.</title>
        <authorList>
            <person name="Brandt J."/>
            <person name="Jakob F."/>
            <person name="Vogel R.F."/>
        </authorList>
    </citation>
    <scope>NUCLEOTIDE SEQUENCE [LARGE SCALE GENOMIC DNA]</scope>
    <source>
        <strain evidence="6 7">TMW2.1153</strain>
    </source>
</reference>
<evidence type="ECO:0000256" key="1">
    <source>
        <dbReference type="ARBA" id="ARBA00001974"/>
    </source>
</evidence>
<dbReference type="AlphaFoldDB" id="A0A1U9KEP8"/>
<gene>
    <name evidence="6" type="ORF">A0U92_04825</name>
</gene>
<dbReference type="Gene3D" id="1.10.8.260">
    <property type="entry name" value="HI0933 insert domain-like"/>
    <property type="match status" value="1"/>
</dbReference>
<sequence>MSGRRQETFDAIVIGAGAAGLMTALTAGQRGRRVLVLDHNDEPGRKILISGGGRCNFTNLHTMPDRFLSQNRHFARSALARYKPADFLALVEKHRIAWHEKTLGQLFCDGSARQILEMLLDECDNGDVTIRLSETVRDVQFSGHFTVETDTHTLTARSLVLATGGLSIPKLGATGFAHRLARQFGVPLVPPAPGLVPLQANIEDLEWMPALSGVSLPVRVQNGRTAFEEAMLFTHKGLSGPAILQISSFWKPGQSIRIDLLPDKDAFETLRDARTGRSRAHAVAILAELMPRRLAEVLGPRLLGGKAAGEWPDKMLRAAAETLKNWQFSPSGTEGYAKAEVTTGGVDTKALSSRTMASTTLPQLYFVGEAVDVTGWLGGYNFQWAWASGHAAGTALSE</sequence>
<dbReference type="Pfam" id="PF03486">
    <property type="entry name" value="HI0933_like"/>
    <property type="match status" value="1"/>
</dbReference>
<dbReference type="NCBIfam" id="TIGR00275">
    <property type="entry name" value="aminoacetone oxidase family FAD-binding enzyme"/>
    <property type="match status" value="1"/>
</dbReference>
<dbReference type="eggNOG" id="COG2081">
    <property type="taxonomic scope" value="Bacteria"/>
</dbReference>
<dbReference type="OrthoDB" id="9773233at2"/>
<dbReference type="EMBL" id="CP014692">
    <property type="protein sequence ID" value="AQS84207.1"/>
    <property type="molecule type" value="Genomic_DNA"/>
</dbReference>
<dbReference type="InterPro" id="IPR057661">
    <property type="entry name" value="RsdA/BaiN/AoA(So)_Rossmann"/>
</dbReference>
<feature type="domain" description="RsdA/BaiN/AoA(So)-like Rossmann fold-like" evidence="4">
    <location>
        <begin position="10"/>
        <end position="394"/>
    </location>
</feature>
<keyword evidence="7" id="KW-1185">Reference proteome</keyword>
<dbReference type="InterPro" id="IPR055178">
    <property type="entry name" value="RsdA/BaiN/AoA(So)-like_dom"/>
</dbReference>
<evidence type="ECO:0000259" key="4">
    <source>
        <dbReference type="Pfam" id="PF03486"/>
    </source>
</evidence>
<protein>
    <recommendedName>
        <fullName evidence="8">Aminoacetone oxidase family FAD-binding enzyme</fullName>
    </recommendedName>
</protein>
<dbReference type="SUPFAM" id="SSF160996">
    <property type="entry name" value="HI0933 insert domain-like"/>
    <property type="match status" value="1"/>
</dbReference>